<feature type="region of interest" description="Disordered" evidence="2">
    <location>
        <begin position="230"/>
        <end position="286"/>
    </location>
</feature>
<dbReference type="InterPro" id="IPR011006">
    <property type="entry name" value="CheY-like_superfamily"/>
</dbReference>
<evidence type="ECO:0000259" key="3">
    <source>
        <dbReference type="PROSITE" id="PS50110"/>
    </source>
</evidence>
<protein>
    <submittedName>
        <fullName evidence="4">CheY-like chemotaxis protein</fullName>
    </submittedName>
</protein>
<comment type="caution">
    <text evidence="4">The sequence shown here is derived from an EMBL/GenBank/DDBJ whole genome shotgun (WGS) entry which is preliminary data.</text>
</comment>
<sequence length="286" mass="31645">MVQQAKISTPEGQQPTLAAMHAKVLIVDSQPSNRLHVKGLLRKLGVANAITEVDNIKTMRQKIAHEKFDCIFVANNLPDGTGLAANMLIRTNRTNQNASTIMIAECNQPDTTIQAFGSGFGAFITIEAMSLETLLQAIESAYSKAKQFGGVARHEDYRNAASEPTDNRSSGYVQDIKPIVGQMMREIREMQILHDMDQLPHPNALERIETIGVTLRRLWVFLDFLDHEGKPKESARPTIPPARGLRPSLTASINARVPSKLPASKNAKPPQTKSVKPPVIFRRRPD</sequence>
<evidence type="ECO:0000256" key="2">
    <source>
        <dbReference type="SAM" id="MobiDB-lite"/>
    </source>
</evidence>
<comment type="caution">
    <text evidence="1">Lacks conserved residue(s) required for the propagation of feature annotation.</text>
</comment>
<organism evidence="4 5">
    <name type="scientific">Sulfitobacter undariae</name>
    <dbReference type="NCBI Taxonomy" id="1563671"/>
    <lineage>
        <taxon>Bacteria</taxon>
        <taxon>Pseudomonadati</taxon>
        <taxon>Pseudomonadota</taxon>
        <taxon>Alphaproteobacteria</taxon>
        <taxon>Rhodobacterales</taxon>
        <taxon>Roseobacteraceae</taxon>
        <taxon>Sulfitobacter</taxon>
    </lineage>
</organism>
<dbReference type="GO" id="GO:0000160">
    <property type="term" value="P:phosphorelay signal transduction system"/>
    <property type="evidence" value="ECO:0007669"/>
    <property type="project" value="InterPro"/>
</dbReference>
<dbReference type="RefSeq" id="WP_184563379.1">
    <property type="nucleotide sequence ID" value="NZ_JACIEI010000002.1"/>
</dbReference>
<dbReference type="Gene3D" id="3.40.50.2300">
    <property type="match status" value="1"/>
</dbReference>
<dbReference type="InterPro" id="IPR001789">
    <property type="entry name" value="Sig_transdc_resp-reg_receiver"/>
</dbReference>
<feature type="domain" description="Response regulatory" evidence="3">
    <location>
        <begin position="23"/>
        <end position="143"/>
    </location>
</feature>
<accession>A0A7W6E4N7</accession>
<dbReference type="SMART" id="SM00448">
    <property type="entry name" value="REC"/>
    <property type="match status" value="1"/>
</dbReference>
<evidence type="ECO:0000313" key="4">
    <source>
        <dbReference type="EMBL" id="MBB3993371.1"/>
    </source>
</evidence>
<dbReference type="Proteomes" id="UP000530268">
    <property type="component" value="Unassembled WGS sequence"/>
</dbReference>
<gene>
    <name evidence="4" type="ORF">GGR95_000999</name>
</gene>
<dbReference type="CDD" id="cd00156">
    <property type="entry name" value="REC"/>
    <property type="match status" value="1"/>
</dbReference>
<dbReference type="PROSITE" id="PS50110">
    <property type="entry name" value="RESPONSE_REGULATORY"/>
    <property type="match status" value="1"/>
</dbReference>
<dbReference type="EMBL" id="JACIEI010000002">
    <property type="protein sequence ID" value="MBB3993371.1"/>
    <property type="molecule type" value="Genomic_DNA"/>
</dbReference>
<reference evidence="4 5" key="1">
    <citation type="submission" date="2020-08" db="EMBL/GenBank/DDBJ databases">
        <title>Genomic Encyclopedia of Type Strains, Phase IV (KMG-IV): sequencing the most valuable type-strain genomes for metagenomic binning, comparative biology and taxonomic classification.</title>
        <authorList>
            <person name="Goeker M."/>
        </authorList>
    </citation>
    <scope>NUCLEOTIDE SEQUENCE [LARGE SCALE GENOMIC DNA]</scope>
    <source>
        <strain evidence="4 5">DSM 102234</strain>
    </source>
</reference>
<keyword evidence="5" id="KW-1185">Reference proteome</keyword>
<evidence type="ECO:0000256" key="1">
    <source>
        <dbReference type="PROSITE-ProRule" id="PRU00169"/>
    </source>
</evidence>
<evidence type="ECO:0000313" key="5">
    <source>
        <dbReference type="Proteomes" id="UP000530268"/>
    </source>
</evidence>
<proteinExistence type="predicted"/>
<name>A0A7W6E4N7_9RHOB</name>
<dbReference type="AlphaFoldDB" id="A0A7W6E4N7"/>
<dbReference type="SUPFAM" id="SSF52172">
    <property type="entry name" value="CheY-like"/>
    <property type="match status" value="1"/>
</dbReference>
<dbReference type="Pfam" id="PF00072">
    <property type="entry name" value="Response_reg"/>
    <property type="match status" value="1"/>
</dbReference>